<organism evidence="1 2">
    <name type="scientific">Nicotiana tabacum</name>
    <name type="common">Common tobacco</name>
    <dbReference type="NCBI Taxonomy" id="4097"/>
    <lineage>
        <taxon>Eukaryota</taxon>
        <taxon>Viridiplantae</taxon>
        <taxon>Streptophyta</taxon>
        <taxon>Embryophyta</taxon>
        <taxon>Tracheophyta</taxon>
        <taxon>Spermatophyta</taxon>
        <taxon>Magnoliopsida</taxon>
        <taxon>eudicotyledons</taxon>
        <taxon>Gunneridae</taxon>
        <taxon>Pentapetalae</taxon>
        <taxon>asterids</taxon>
        <taxon>lamiids</taxon>
        <taxon>Solanales</taxon>
        <taxon>Solanaceae</taxon>
        <taxon>Nicotianoideae</taxon>
        <taxon>Nicotianeae</taxon>
        <taxon>Nicotiana</taxon>
    </lineage>
</organism>
<sequence length="441" mass="51454">MGSVAASSSFVCPHEKGLKISFGKGRGRGGAYGPSGKYNHIYSLSCRQDLQSSSYVVTDNSIVASKCGKEPELLHRSFEVSTLLNKVTIKNKYQLSRIDNLLDQLQGTKYFLKIDLRFRYYQLRIKEEDVPKTALLTKYGHYEFLVMSFVLTNAPMDFIDQNNWMFKELRKHEKNYLTHYLELADVIFALKIWRHYLYGVHVDVFTDHRSLQYIFRKNELNLRQRRWLQLLKNYDVDILYNYGKENVVADALNRKSMGSLRLTKLAHFQPVKITLSAEDYAKIYIKKIVQLHRVPISIIWDRGAQFTANFWRTFQKCLGTQINLSTALHLQIDGQGECTFRTLENMLRACVLDFKGNWEDHLPLIEFSYNNNYHASIWMAPYEALYLRKYIFPIGWFEVGETKLLGPNLVQRAVEKVKLIQDQLLTIQSRQSPTQITGVEI</sequence>
<keyword evidence="1" id="KW-1185">Reference proteome</keyword>
<reference evidence="2" key="2">
    <citation type="submission" date="2025-08" db="UniProtKB">
        <authorList>
            <consortium name="RefSeq"/>
        </authorList>
    </citation>
    <scope>IDENTIFICATION</scope>
    <source>
        <tissue evidence="2">Leaf</tissue>
    </source>
</reference>
<dbReference type="Proteomes" id="UP000790787">
    <property type="component" value="Chromosome 9"/>
</dbReference>
<evidence type="ECO:0000313" key="1">
    <source>
        <dbReference type="Proteomes" id="UP000790787"/>
    </source>
</evidence>
<gene>
    <name evidence="2" type="primary">LOC142163943</name>
</gene>
<name>A0AC58RWZ2_TOBAC</name>
<accession>A0AC58RWZ2</accession>
<proteinExistence type="predicted"/>
<dbReference type="RefSeq" id="XP_075077200.1">
    <property type="nucleotide sequence ID" value="XM_075221099.1"/>
</dbReference>
<reference evidence="1" key="1">
    <citation type="journal article" date="2014" name="Nat. Commun.">
        <title>The tobacco genome sequence and its comparison with those of tomato and potato.</title>
        <authorList>
            <person name="Sierro N."/>
            <person name="Battey J.N."/>
            <person name="Ouadi S."/>
            <person name="Bakaher N."/>
            <person name="Bovet L."/>
            <person name="Willig A."/>
            <person name="Goepfert S."/>
            <person name="Peitsch M.C."/>
            <person name="Ivanov N.V."/>
        </authorList>
    </citation>
    <scope>NUCLEOTIDE SEQUENCE [LARGE SCALE GENOMIC DNA]</scope>
</reference>
<evidence type="ECO:0000313" key="2">
    <source>
        <dbReference type="RefSeq" id="XP_075077200.1"/>
    </source>
</evidence>
<protein>
    <submittedName>
        <fullName evidence="2">Uncharacterized protein LOC142163943</fullName>
    </submittedName>
</protein>